<name>A0A655CKA1_SALET</name>
<evidence type="ECO:0000313" key="2">
    <source>
        <dbReference type="Proteomes" id="UP000041314"/>
    </source>
</evidence>
<sequence length="70" mass="8426">MPRQRTIILQYRRKYRSCTSTPAFFRLLDNRFNTQIRMVNRECFQLREIIEVLFFATTPVNGNITGRVAR</sequence>
<dbReference type="AlphaFoldDB" id="A0A655CKA1"/>
<dbReference type="EMBL" id="CQPA01000013">
    <property type="protein sequence ID" value="CNU16200.1"/>
    <property type="molecule type" value="Genomic_DNA"/>
</dbReference>
<evidence type="ECO:0000313" key="1">
    <source>
        <dbReference type="EMBL" id="CNU16200.1"/>
    </source>
</evidence>
<reference evidence="1 2" key="1">
    <citation type="submission" date="2015-03" db="EMBL/GenBank/DDBJ databases">
        <authorList>
            <consortium name="Pathogen Informatics"/>
        </authorList>
    </citation>
    <scope>NUCLEOTIDE SEQUENCE [LARGE SCALE GENOMIC DNA]</scope>
    <source>
        <strain evidence="1 2">A1104</strain>
    </source>
</reference>
<proteinExistence type="predicted"/>
<protein>
    <submittedName>
        <fullName evidence="1">Uncharacterized protein</fullName>
    </submittedName>
</protein>
<dbReference type="Proteomes" id="UP000041314">
    <property type="component" value="Unassembled WGS sequence"/>
</dbReference>
<accession>A0A655CKA1</accession>
<organism evidence="1 2">
    <name type="scientific">Salmonella enterica subsp. enterica serovar Bovismorbificans</name>
    <dbReference type="NCBI Taxonomy" id="58097"/>
    <lineage>
        <taxon>Bacteria</taxon>
        <taxon>Pseudomonadati</taxon>
        <taxon>Pseudomonadota</taxon>
        <taxon>Gammaproteobacteria</taxon>
        <taxon>Enterobacterales</taxon>
        <taxon>Enterobacteriaceae</taxon>
        <taxon>Salmonella</taxon>
    </lineage>
</organism>
<gene>
    <name evidence="1" type="ORF">ERS008198_02067</name>
</gene>